<accession>A0A0C1R307</accession>
<sequence length="34" mass="4112">MHIDSIFLKYEKRKLKQNSAIATYDADRQNVWDL</sequence>
<evidence type="ECO:0000313" key="1">
    <source>
        <dbReference type="EMBL" id="KIE47907.1"/>
    </source>
</evidence>
<keyword evidence="2" id="KW-1185">Reference proteome</keyword>
<evidence type="ECO:0000313" key="2">
    <source>
        <dbReference type="Proteomes" id="UP000031366"/>
    </source>
</evidence>
<reference evidence="1 2" key="1">
    <citation type="journal article" date="2015" name="Infect. Genet. Evol.">
        <title>Genomic sequences of six botulinum neurotoxin-producing strains representing three clostridial species illustrate the mobility and diversity of botulinum neurotoxin genes.</title>
        <authorList>
            <person name="Smith T.J."/>
            <person name="Hill K.K."/>
            <person name="Xie G."/>
            <person name="Foley B.T."/>
            <person name="Williamson C.H."/>
            <person name="Foster J.T."/>
            <person name="Johnson S.L."/>
            <person name="Chertkov O."/>
            <person name="Teshima H."/>
            <person name="Gibbons H.S."/>
            <person name="Johnsky L.A."/>
            <person name="Karavis M.A."/>
            <person name="Smith L.A."/>
        </authorList>
    </citation>
    <scope>NUCLEOTIDE SEQUENCE [LARGE SCALE GENOMIC DNA]</scope>
    <source>
        <strain evidence="1 2">CDC 2741</strain>
    </source>
</reference>
<dbReference type="Proteomes" id="UP000031366">
    <property type="component" value="Unassembled WGS sequence"/>
</dbReference>
<proteinExistence type="predicted"/>
<dbReference type="AlphaFoldDB" id="A0A0C1R307"/>
<name>A0A0C1R307_9CLOT</name>
<dbReference type="EMBL" id="AYSO01000013">
    <property type="protein sequence ID" value="KIE47907.1"/>
    <property type="molecule type" value="Genomic_DNA"/>
</dbReference>
<comment type="caution">
    <text evidence="1">The sequence shown here is derived from an EMBL/GenBank/DDBJ whole genome shotgun (WGS) entry which is preliminary data.</text>
</comment>
<organism evidence="1 2">
    <name type="scientific">Clostridium argentinense CDC 2741</name>
    <dbReference type="NCBI Taxonomy" id="1418104"/>
    <lineage>
        <taxon>Bacteria</taxon>
        <taxon>Bacillati</taxon>
        <taxon>Bacillota</taxon>
        <taxon>Clostridia</taxon>
        <taxon>Eubacteriales</taxon>
        <taxon>Clostridiaceae</taxon>
        <taxon>Clostridium</taxon>
    </lineage>
</organism>
<gene>
    <name evidence="1" type="ORF">U732_3717</name>
</gene>
<protein>
    <submittedName>
        <fullName evidence="1">Uncharacterized protein</fullName>
    </submittedName>
</protein>